<evidence type="ECO:0000313" key="1">
    <source>
        <dbReference type="EMBL" id="MVT00239.1"/>
    </source>
</evidence>
<evidence type="ECO:0000313" key="2">
    <source>
        <dbReference type="Proteomes" id="UP000438106"/>
    </source>
</evidence>
<proteinExistence type="predicted"/>
<keyword evidence="2" id="KW-1185">Reference proteome</keyword>
<gene>
    <name evidence="1" type="ORF">GO014_14520</name>
</gene>
<comment type="caution">
    <text evidence="1">The sequence shown here is derived from an EMBL/GenBank/DDBJ whole genome shotgun (WGS) entry which is preliminary data.</text>
</comment>
<protein>
    <submittedName>
        <fullName evidence="1">Uncharacterized protein</fullName>
    </submittedName>
</protein>
<name>A0A7X3K4S2_9HYPH</name>
<dbReference type="RefSeq" id="WP_157291058.1">
    <property type="nucleotide sequence ID" value="NZ_WQRF01000005.1"/>
</dbReference>
<accession>A0A7X3K4S2</accession>
<dbReference type="AlphaFoldDB" id="A0A7X3K4S2"/>
<organism evidence="1 2">
    <name type="scientific">Devosia marina</name>
    <dbReference type="NCBI Taxonomy" id="2683198"/>
    <lineage>
        <taxon>Bacteria</taxon>
        <taxon>Pseudomonadati</taxon>
        <taxon>Pseudomonadota</taxon>
        <taxon>Alphaproteobacteria</taxon>
        <taxon>Hyphomicrobiales</taxon>
        <taxon>Devosiaceae</taxon>
        <taxon>Devosia</taxon>
    </lineage>
</organism>
<dbReference type="Proteomes" id="UP000438106">
    <property type="component" value="Unassembled WGS sequence"/>
</dbReference>
<dbReference type="EMBL" id="WQRF01000005">
    <property type="protein sequence ID" value="MVT00239.1"/>
    <property type="molecule type" value="Genomic_DNA"/>
</dbReference>
<sequence length="86" mass="9872">MGISQYDPAVRGWPAWHDGRQVGAERALKVWQVWAIRLFLDREGRMRHRAPCDLNRNSFGHLWKQAGRMGKVRARRPASTGLAYSG</sequence>
<reference evidence="1 2" key="1">
    <citation type="submission" date="2019-12" db="EMBL/GenBank/DDBJ databases">
        <title>Devosia maris sp. nov., isolated from the deep seawater.</title>
        <authorList>
            <person name="Liu Y."/>
        </authorList>
    </citation>
    <scope>NUCLEOTIDE SEQUENCE [LARGE SCALE GENOMIC DNA]</scope>
    <source>
        <strain evidence="1 2">L53-10-65</strain>
    </source>
</reference>